<dbReference type="InterPro" id="IPR036097">
    <property type="entry name" value="HisK_dim/P_sf"/>
</dbReference>
<evidence type="ECO:0000259" key="9">
    <source>
        <dbReference type="PROSITE" id="PS50110"/>
    </source>
</evidence>
<feature type="modified residue" description="Phosphohistidine" evidence="5">
    <location>
        <position position="918"/>
    </location>
</feature>
<evidence type="ECO:0000259" key="11">
    <source>
        <dbReference type="PROSITE" id="PS50113"/>
    </source>
</evidence>
<evidence type="ECO:0000256" key="2">
    <source>
        <dbReference type="ARBA" id="ARBA00012438"/>
    </source>
</evidence>
<dbReference type="PROSITE" id="PS50113">
    <property type="entry name" value="PAC"/>
    <property type="match status" value="1"/>
</dbReference>
<evidence type="ECO:0000256" key="4">
    <source>
        <dbReference type="ARBA" id="ARBA00023012"/>
    </source>
</evidence>
<feature type="compositionally biased region" description="Pro residues" evidence="7">
    <location>
        <begin position="853"/>
        <end position="866"/>
    </location>
</feature>
<dbReference type="SUPFAM" id="SSF55874">
    <property type="entry name" value="ATPase domain of HSP90 chaperone/DNA topoisomerase II/histidine kinase"/>
    <property type="match status" value="1"/>
</dbReference>
<dbReference type="SUPFAM" id="SSF55785">
    <property type="entry name" value="PYP-like sensor domain (PAS domain)"/>
    <property type="match status" value="1"/>
</dbReference>
<dbReference type="Gene3D" id="3.40.50.2300">
    <property type="match status" value="2"/>
</dbReference>
<gene>
    <name evidence="13" type="ORF">JJL56_06780</name>
</gene>
<dbReference type="InterPro" id="IPR004358">
    <property type="entry name" value="Sig_transdc_His_kin-like_C"/>
</dbReference>
<dbReference type="InterPro" id="IPR036641">
    <property type="entry name" value="HPT_dom_sf"/>
</dbReference>
<feature type="domain" description="Histidine kinase" evidence="8">
    <location>
        <begin position="323"/>
        <end position="548"/>
    </location>
</feature>
<evidence type="ECO:0000256" key="1">
    <source>
        <dbReference type="ARBA" id="ARBA00000085"/>
    </source>
</evidence>
<dbReference type="InterPro" id="IPR011006">
    <property type="entry name" value="CheY-like_superfamily"/>
</dbReference>
<feature type="modified residue" description="4-aspartylphosphate" evidence="6">
    <location>
        <position position="775"/>
    </location>
</feature>
<dbReference type="SMART" id="SM00086">
    <property type="entry name" value="PAC"/>
    <property type="match status" value="1"/>
</dbReference>
<evidence type="ECO:0000256" key="5">
    <source>
        <dbReference type="PROSITE-ProRule" id="PRU00110"/>
    </source>
</evidence>
<dbReference type="InterPro" id="IPR036890">
    <property type="entry name" value="HATPase_C_sf"/>
</dbReference>
<dbReference type="InterPro" id="IPR035965">
    <property type="entry name" value="PAS-like_dom_sf"/>
</dbReference>
<feature type="modified residue" description="4-aspartylphosphate" evidence="6">
    <location>
        <position position="90"/>
    </location>
</feature>
<feature type="domain" description="PAC" evidence="11">
    <location>
        <begin position="255"/>
        <end position="305"/>
    </location>
</feature>
<dbReference type="EC" id="2.7.13.3" evidence="2"/>
<keyword evidence="3 6" id="KW-0597">Phosphoprotein</keyword>
<dbReference type="InterPro" id="IPR013767">
    <property type="entry name" value="PAS_fold"/>
</dbReference>
<dbReference type="Gene3D" id="1.10.287.130">
    <property type="match status" value="1"/>
</dbReference>
<dbReference type="InterPro" id="IPR005467">
    <property type="entry name" value="His_kinase_dom"/>
</dbReference>
<dbReference type="SMART" id="SM00448">
    <property type="entry name" value="REC"/>
    <property type="match status" value="2"/>
</dbReference>
<feature type="region of interest" description="Disordered" evidence="7">
    <location>
        <begin position="847"/>
        <end position="866"/>
    </location>
</feature>
<dbReference type="InterPro" id="IPR001610">
    <property type="entry name" value="PAC"/>
</dbReference>
<reference evidence="13 14" key="1">
    <citation type="submission" date="2021-01" db="EMBL/GenBank/DDBJ databases">
        <title>Azospirillum sp. YIM DDC1 draft genome.</title>
        <authorList>
            <person name="Wang Y.-X."/>
        </authorList>
    </citation>
    <scope>NUCLEOTIDE SEQUENCE [LARGE SCALE GENOMIC DNA]</scope>
    <source>
        <strain evidence="13 14">YIM DDC1</strain>
    </source>
</reference>
<comment type="catalytic activity">
    <reaction evidence="1">
        <text>ATP + protein L-histidine = ADP + protein N-phospho-L-histidine.</text>
        <dbReference type="EC" id="2.7.13.3"/>
    </reaction>
</comment>
<dbReference type="SMART" id="SM00091">
    <property type="entry name" value="PAS"/>
    <property type="match status" value="1"/>
</dbReference>
<dbReference type="PANTHER" id="PTHR45339">
    <property type="entry name" value="HYBRID SIGNAL TRANSDUCTION HISTIDINE KINASE J"/>
    <property type="match status" value="1"/>
</dbReference>
<dbReference type="Gene3D" id="3.30.450.20">
    <property type="entry name" value="PAS domain"/>
    <property type="match status" value="1"/>
</dbReference>
<evidence type="ECO:0000313" key="14">
    <source>
        <dbReference type="Proteomes" id="UP000654452"/>
    </source>
</evidence>
<accession>A0ABS1HW28</accession>
<dbReference type="CDD" id="cd00082">
    <property type="entry name" value="HisKA"/>
    <property type="match status" value="1"/>
</dbReference>
<dbReference type="InterPro" id="IPR000700">
    <property type="entry name" value="PAS-assoc_C"/>
</dbReference>
<dbReference type="SMART" id="SM00387">
    <property type="entry name" value="HATPase_c"/>
    <property type="match status" value="1"/>
</dbReference>
<evidence type="ECO:0000259" key="12">
    <source>
        <dbReference type="PROSITE" id="PS50894"/>
    </source>
</evidence>
<dbReference type="PROSITE" id="PS50112">
    <property type="entry name" value="PAS"/>
    <property type="match status" value="1"/>
</dbReference>
<name>A0ABS1HW28_9PROT</name>
<dbReference type="InterPro" id="IPR008207">
    <property type="entry name" value="Sig_transdc_His_kin_Hpt_dom"/>
</dbReference>
<keyword evidence="14" id="KW-1185">Reference proteome</keyword>
<dbReference type="EMBL" id="JAEPIV010000002">
    <property type="protein sequence ID" value="MBK4718568.1"/>
    <property type="molecule type" value="Genomic_DNA"/>
</dbReference>
<sequence>MTDELIVPDSDPDTDDEILFADEEGEDGDETPPWPILVVDDEDDVHSMTALLLDDVEFQGRRLELIGCRSAAEARAVLRARRDIAVILLDVVMEEDDAGLTLVRWIRGVLGNLDVRIILRTGQPGQAPQRDVIVGCDINDYKSKADLSAEGLFTAVIAALRAYDHIRFIETKVAERTHELRQSREQMRAILESSPVGVCAYTHDGVLLTCNDRLVHLLGVPKERLVGVSIADLFIEPDNTEAHETHWTFFRRSLRDAEVRVRRADGSIFWALVSVDPTLLDGRPVHLAWVYDITRRKLAERQMERAKEQAEQTTTAKSAFLATMSHEIRTPMNGVLGMLELLERTPLDGGQRDTVATMRESATSLLRIIDDILDFSKIEAGKMDLEQVPVSVPALVEGVADTLAPAARAKGLALLTYVEPAIPPSLIGDPVRLRQILFNLCGNAIKFTERGRIVVQATLATRTDGNRQGGTRLRIEVADTGIGISETARRQLFQPFTQAESSTARRFGGTGLGLSISRRLVALMGGTIGVDSAPGAGSTFWVELTLSDAADPAPPELMAVPEEADLSGLTVLVGLPGTEERRIVARYLEAAGARVLAAGEPDALAEQARMAQADRGALSVVVVDEALHTPAAAQAPQLLGRRVGEAQVPTVLLQDSPAIGGRPADGSVPVSRPVRRTSLVRAVAVAAGRTLTDATSCEGRPPAAPCAPAPLSPEHAIAEAEARGRLILVAEDNAINRKVLQMQLTSLGHTAELTTGGAEALAALGRRRYALLLTDVQMPEVDGFELTRRIRAAERATGAHLPIVALTANAAPADIESYRAAGMDEALSKPLDLAKLDAALSRFLPPAVADPVTPRPSSPPSETPPPIKLDVLRQLCGEDQALMVELLNDFVGIGRHIADEVADAVAARNGTAIRAGAHNLKGCSRNAGATPLGDAAQALEQAVMQDAPWERVTELAAALEQAIREVERFIAAASDL</sequence>
<dbReference type="SUPFAM" id="SSF47226">
    <property type="entry name" value="Histidine-containing phosphotransfer domain, HPT domain"/>
    <property type="match status" value="1"/>
</dbReference>
<dbReference type="Pfam" id="PF00989">
    <property type="entry name" value="PAS"/>
    <property type="match status" value="1"/>
</dbReference>
<keyword evidence="4" id="KW-0902">Two-component regulatory system</keyword>
<protein>
    <recommendedName>
        <fullName evidence="2">histidine kinase</fullName>
        <ecNumber evidence="2">2.7.13.3</ecNumber>
    </recommendedName>
</protein>
<comment type="caution">
    <text evidence="13">The sequence shown here is derived from an EMBL/GenBank/DDBJ whole genome shotgun (WGS) entry which is preliminary data.</text>
</comment>
<feature type="domain" description="Response regulatory" evidence="9">
    <location>
        <begin position="726"/>
        <end position="844"/>
    </location>
</feature>
<dbReference type="SUPFAM" id="SSF47384">
    <property type="entry name" value="Homodimeric domain of signal transducing histidine kinase"/>
    <property type="match status" value="1"/>
</dbReference>
<dbReference type="SMART" id="SM00388">
    <property type="entry name" value="HisKA"/>
    <property type="match status" value="1"/>
</dbReference>
<dbReference type="CDD" id="cd00156">
    <property type="entry name" value="REC"/>
    <property type="match status" value="1"/>
</dbReference>
<dbReference type="SUPFAM" id="SSF52172">
    <property type="entry name" value="CheY-like"/>
    <property type="match status" value="2"/>
</dbReference>
<dbReference type="Gene3D" id="1.20.120.160">
    <property type="entry name" value="HPT domain"/>
    <property type="match status" value="1"/>
</dbReference>
<proteinExistence type="predicted"/>
<dbReference type="Pfam" id="PF01627">
    <property type="entry name" value="Hpt"/>
    <property type="match status" value="1"/>
</dbReference>
<feature type="domain" description="PAS" evidence="10">
    <location>
        <begin position="183"/>
        <end position="257"/>
    </location>
</feature>
<evidence type="ECO:0000259" key="8">
    <source>
        <dbReference type="PROSITE" id="PS50109"/>
    </source>
</evidence>
<dbReference type="InterPro" id="IPR003594">
    <property type="entry name" value="HATPase_dom"/>
</dbReference>
<dbReference type="Pfam" id="PF02518">
    <property type="entry name" value="HATPase_c"/>
    <property type="match status" value="1"/>
</dbReference>
<dbReference type="NCBIfam" id="TIGR00229">
    <property type="entry name" value="sensory_box"/>
    <property type="match status" value="1"/>
</dbReference>
<dbReference type="PROSITE" id="PS50109">
    <property type="entry name" value="HIS_KIN"/>
    <property type="match status" value="1"/>
</dbReference>
<dbReference type="InterPro" id="IPR003661">
    <property type="entry name" value="HisK_dim/P_dom"/>
</dbReference>
<evidence type="ECO:0000259" key="10">
    <source>
        <dbReference type="PROSITE" id="PS50112"/>
    </source>
</evidence>
<organism evidence="13 14">
    <name type="scientific">Azospirillum aestuarii</name>
    <dbReference type="NCBI Taxonomy" id="2802052"/>
    <lineage>
        <taxon>Bacteria</taxon>
        <taxon>Pseudomonadati</taxon>
        <taxon>Pseudomonadota</taxon>
        <taxon>Alphaproteobacteria</taxon>
        <taxon>Rhodospirillales</taxon>
        <taxon>Azospirillaceae</taxon>
        <taxon>Azospirillum</taxon>
    </lineage>
</organism>
<evidence type="ECO:0000256" key="3">
    <source>
        <dbReference type="ARBA" id="ARBA00022553"/>
    </source>
</evidence>
<feature type="domain" description="Response regulatory" evidence="9">
    <location>
        <begin position="35"/>
        <end position="159"/>
    </location>
</feature>
<dbReference type="Proteomes" id="UP000654452">
    <property type="component" value="Unassembled WGS sequence"/>
</dbReference>
<dbReference type="PROSITE" id="PS50110">
    <property type="entry name" value="RESPONSE_REGULATORY"/>
    <property type="match status" value="2"/>
</dbReference>
<dbReference type="PRINTS" id="PR00344">
    <property type="entry name" value="BCTRLSENSOR"/>
</dbReference>
<feature type="domain" description="HPt" evidence="12">
    <location>
        <begin position="879"/>
        <end position="976"/>
    </location>
</feature>
<dbReference type="Pfam" id="PF00072">
    <property type="entry name" value="Response_reg"/>
    <property type="match status" value="1"/>
</dbReference>
<dbReference type="PANTHER" id="PTHR45339:SF5">
    <property type="entry name" value="HISTIDINE KINASE"/>
    <property type="match status" value="1"/>
</dbReference>
<dbReference type="PROSITE" id="PS50894">
    <property type="entry name" value="HPT"/>
    <property type="match status" value="1"/>
</dbReference>
<dbReference type="Pfam" id="PF00512">
    <property type="entry name" value="HisKA"/>
    <property type="match status" value="1"/>
</dbReference>
<dbReference type="CDD" id="cd00130">
    <property type="entry name" value="PAS"/>
    <property type="match status" value="1"/>
</dbReference>
<dbReference type="RefSeq" id="WP_200484669.1">
    <property type="nucleotide sequence ID" value="NZ_JAEPIV010000002.1"/>
</dbReference>
<dbReference type="Gene3D" id="3.30.565.10">
    <property type="entry name" value="Histidine kinase-like ATPase, C-terminal domain"/>
    <property type="match status" value="1"/>
</dbReference>
<dbReference type="CDD" id="cd17546">
    <property type="entry name" value="REC_hyHK_CKI1_RcsC-like"/>
    <property type="match status" value="1"/>
</dbReference>
<evidence type="ECO:0000256" key="7">
    <source>
        <dbReference type="SAM" id="MobiDB-lite"/>
    </source>
</evidence>
<dbReference type="CDD" id="cd16922">
    <property type="entry name" value="HATPase_EvgS-ArcB-TorS-like"/>
    <property type="match status" value="1"/>
</dbReference>
<dbReference type="InterPro" id="IPR000014">
    <property type="entry name" value="PAS"/>
</dbReference>
<evidence type="ECO:0000313" key="13">
    <source>
        <dbReference type="EMBL" id="MBK4718568.1"/>
    </source>
</evidence>
<evidence type="ECO:0000256" key="6">
    <source>
        <dbReference type="PROSITE-ProRule" id="PRU00169"/>
    </source>
</evidence>
<dbReference type="InterPro" id="IPR001789">
    <property type="entry name" value="Sig_transdc_resp-reg_receiver"/>
</dbReference>